<dbReference type="InterPro" id="IPR013721">
    <property type="entry name" value="STAG"/>
</dbReference>
<dbReference type="Pfam" id="PF21581">
    <property type="entry name" value="SCD"/>
    <property type="match status" value="1"/>
</dbReference>
<keyword evidence="2" id="KW-0158">Chromosome</keyword>
<dbReference type="GO" id="GO:0051301">
    <property type="term" value="P:cell division"/>
    <property type="evidence" value="ECO:0007669"/>
    <property type="project" value="UniProtKB-UniRule"/>
</dbReference>
<comment type="caution">
    <text evidence="4">The sequence shown here is derived from an EMBL/GenBank/DDBJ whole genome shotgun (WGS) entry which is preliminary data.</text>
</comment>
<dbReference type="PANTHER" id="PTHR11199:SF2">
    <property type="entry name" value="COHESIN SUBUNIT SA"/>
    <property type="match status" value="1"/>
</dbReference>
<dbReference type="PROSITE" id="PS51425">
    <property type="entry name" value="SCD"/>
    <property type="match status" value="1"/>
</dbReference>
<evidence type="ECO:0000313" key="5">
    <source>
        <dbReference type="Proteomes" id="UP000556200"/>
    </source>
</evidence>
<dbReference type="InterPro" id="IPR056396">
    <property type="entry name" value="HEAT_SCC3-SA"/>
</dbReference>
<keyword evidence="5" id="KW-1185">Reference proteome</keyword>
<dbReference type="Pfam" id="PF24571">
    <property type="entry name" value="HEAT_SCC3-SA"/>
    <property type="match status" value="1"/>
</dbReference>
<comment type="subcellular location">
    <subcellularLocation>
        <location evidence="2">Nucleus</location>
    </subcellularLocation>
    <subcellularLocation>
        <location evidence="2">Chromosome</location>
    </subcellularLocation>
    <subcellularLocation>
        <location evidence="2">Chromosome</location>
        <location evidence="2">Centromere</location>
    </subcellularLocation>
</comment>
<dbReference type="Proteomes" id="UP000556200">
    <property type="component" value="Unassembled WGS sequence"/>
</dbReference>
<feature type="domain" description="SCD" evidence="3">
    <location>
        <begin position="197"/>
        <end position="282"/>
    </location>
</feature>
<keyword evidence="2" id="KW-0539">Nucleus</keyword>
<comment type="function">
    <text evidence="2">Component of cohesin complex, a complex required for the cohesion of sister chromatids after DNA replication. The cohesin complex apparently forms a large proteinaceous ring within which sister chromatids can be trapped. At anaphase, the complex is cleaved and dissociates from chromatin, allowing sister chromatids to segregate.</text>
</comment>
<dbReference type="Pfam" id="PF08514">
    <property type="entry name" value="STAG"/>
    <property type="match status" value="1"/>
</dbReference>
<protein>
    <recommendedName>
        <fullName evidence="2">Cohesin subunit SA</fullName>
    </recommendedName>
    <alternativeName>
        <fullName evidence="2">SCC3 homolog</fullName>
    </alternativeName>
    <alternativeName>
        <fullName evidence="2">Stromal antigen</fullName>
    </alternativeName>
</protein>
<feature type="non-terminal residue" evidence="4">
    <location>
        <position position="1"/>
    </location>
</feature>
<gene>
    <name evidence="4" type="primary">Stag2_0</name>
    <name evidence="4" type="ORF">NEOCIN_R05011</name>
</gene>
<dbReference type="GO" id="GO:0003682">
    <property type="term" value="F:chromatin binding"/>
    <property type="evidence" value="ECO:0007669"/>
    <property type="project" value="TreeGrafter"/>
</dbReference>
<dbReference type="EMBL" id="VYZA01000472">
    <property type="protein sequence ID" value="NWQ67033.1"/>
    <property type="molecule type" value="Genomic_DNA"/>
</dbReference>
<dbReference type="GO" id="GO:0000785">
    <property type="term" value="C:chromatin"/>
    <property type="evidence" value="ECO:0007669"/>
    <property type="project" value="UniProtKB-UniRule"/>
</dbReference>
<sequence length="957" mass="110588">SVVDDWVEAYKQDRNVALLDLINFFIQCSGCQGMVTAEMFQSLHKKDVMRKMTETFDEDNEDYPLIRTGPYWKKFKANFCEFIAVLVQQCQCSILYDSYLMDTVISLLTGLADSMVRAFRHTSTLAAMKLLTAVVSVHLNLEVNKHNAQRLYEVEKQRISGKRTSYRLDQLERKRKEYEHKLLEVQNMMNAIFKGTFLNRYRDVIPEIRATCIEEIGSWIKTHPDGFLNDSYLKYVGWMLYDKQAEVRLKCLLGLQGIYSRKELVSRMDLFTSRFKDRIVSMPLDKDHEVAVQAMKLLMLMSQNCEDVLSAEDCEMLYQFVYTTHRPLAVAAGEFLYKRLLIPEGDEEVQPKGGRKSGASTDQLKRLIHFFLESELHKHVAYLIDSLWDWAGKCLKDWECMTALLLKNAEEDGEALSDAQESALIEIILATVREAAEGHPPVGRGAAKKILSVKEKKIQLEDCTKITEHFIMVLPQLLAKYSTDAQKVANLLQIPQYYDLDVYSTGHKEKHLDALLREVKDIVAKHSDMSVLEASSRTYYILCSEEIAIYSQVDCARTQLIDELMEQLNQLLDCFWQKEGGFCMDAGAISRMNSALRRVAAFHNAHDLTKWNLYDKTLRLLVFEMEHGSLPVLIILPALQCTYFSLLWQLSAVSENSTKETLFPLRRELRRFSQICTCFLQHKEKDVREKAFMILCDWLLILSHQDSNNKEEAIGLLGYLPNTSLQEKLFLFIREHVFMDEEEERKDLAEEEEKKDESCKLDDLHKKRSLLAAYCKLIVYNVVEMTAAAEIYKYYVKTYNDFGDIIKEMLSKMRHNNKMQSAKTLILCLQQLFQAHAESRDSSSGVDFSSASFTNIKELARRFSLTFGWDQVKSRESIAMIHKEGIEFAFQGATGVDGKCLPPNLGFLLIISEFSNKLLRPDKRLVYTYLQRYIAEPLPFRGDEWQPLVCYRNSLLA</sequence>
<dbReference type="GO" id="GO:0007059">
    <property type="term" value="P:chromosome segregation"/>
    <property type="evidence" value="ECO:0007669"/>
    <property type="project" value="UniProtKB-KW"/>
</dbReference>
<dbReference type="InterPro" id="IPR020839">
    <property type="entry name" value="SCD"/>
</dbReference>
<dbReference type="GO" id="GO:0007062">
    <property type="term" value="P:sister chromatid cohesion"/>
    <property type="evidence" value="ECO:0007669"/>
    <property type="project" value="UniProtKB-UniRule"/>
</dbReference>
<reference evidence="4 5" key="1">
    <citation type="submission" date="2019-09" db="EMBL/GenBank/DDBJ databases">
        <title>Bird 10,000 Genomes (B10K) Project - Family phase.</title>
        <authorList>
            <person name="Zhang G."/>
        </authorList>
    </citation>
    <scope>NUCLEOTIDE SEQUENCE [LARGE SCALE GENOMIC DNA]</scope>
    <source>
        <strain evidence="4">B10K-DU-004-15</strain>
        <tissue evidence="4">Mixed tissue sample</tissue>
    </source>
</reference>
<dbReference type="PANTHER" id="PTHR11199">
    <property type="entry name" value="STROMAL ANTIGEN"/>
    <property type="match status" value="1"/>
</dbReference>
<comment type="similarity">
    <text evidence="1 2">Belongs to the SCC3 family.</text>
</comment>
<organism evidence="4 5">
    <name type="scientific">Neopipo cinnamomea</name>
    <dbReference type="NCBI Taxonomy" id="456388"/>
    <lineage>
        <taxon>Eukaryota</taxon>
        <taxon>Metazoa</taxon>
        <taxon>Chordata</taxon>
        <taxon>Craniata</taxon>
        <taxon>Vertebrata</taxon>
        <taxon>Euteleostomi</taxon>
        <taxon>Archelosauria</taxon>
        <taxon>Archosauria</taxon>
        <taxon>Dinosauria</taxon>
        <taxon>Saurischia</taxon>
        <taxon>Theropoda</taxon>
        <taxon>Coelurosauria</taxon>
        <taxon>Aves</taxon>
        <taxon>Neognathae</taxon>
        <taxon>Neoaves</taxon>
        <taxon>Telluraves</taxon>
        <taxon>Australaves</taxon>
        <taxon>Passeriformes</taxon>
        <taxon>Tyrannidae</taxon>
        <taxon>Neopipo</taxon>
    </lineage>
</organism>
<dbReference type="InterPro" id="IPR016024">
    <property type="entry name" value="ARM-type_fold"/>
</dbReference>
<dbReference type="AlphaFoldDB" id="A0A7K4R0Y3"/>
<proteinExistence type="inferred from homology"/>
<accession>A0A7K4R0Y3</accession>
<name>A0A7K4R0Y3_9TYRA</name>
<keyword evidence="2" id="KW-0132">Cell division</keyword>
<evidence type="ECO:0000259" key="3">
    <source>
        <dbReference type="PROSITE" id="PS51425"/>
    </source>
</evidence>
<keyword evidence="2" id="KW-0159">Chromosome partition</keyword>
<evidence type="ECO:0000313" key="4">
    <source>
        <dbReference type="EMBL" id="NWQ67033.1"/>
    </source>
</evidence>
<dbReference type="InterPro" id="IPR039662">
    <property type="entry name" value="Cohesin_Scc3/SA"/>
</dbReference>
<comment type="subunit">
    <text evidence="2">Part of the cohesin complex which is composed of a heterodimer between a SMC1 protein (SMC1A or SMC1B) and SMC3, which are attached via their hinge domain, and RAD21 which link them at their heads, and one STAG protein.</text>
</comment>
<evidence type="ECO:0000256" key="2">
    <source>
        <dbReference type="RuleBase" id="RU369063"/>
    </source>
</evidence>
<dbReference type="SUPFAM" id="SSF48371">
    <property type="entry name" value="ARM repeat"/>
    <property type="match status" value="1"/>
</dbReference>
<feature type="non-terminal residue" evidence="4">
    <location>
        <position position="957"/>
    </location>
</feature>
<dbReference type="GO" id="GO:0000775">
    <property type="term" value="C:chromosome, centromeric region"/>
    <property type="evidence" value="ECO:0007669"/>
    <property type="project" value="UniProtKB-SubCell"/>
</dbReference>
<dbReference type="GO" id="GO:0008278">
    <property type="term" value="C:cohesin complex"/>
    <property type="evidence" value="ECO:0007669"/>
    <property type="project" value="UniProtKB-UniRule"/>
</dbReference>
<keyword evidence="2" id="KW-0131">Cell cycle</keyword>
<dbReference type="GO" id="GO:0005634">
    <property type="term" value="C:nucleus"/>
    <property type="evidence" value="ECO:0007669"/>
    <property type="project" value="UniProtKB-SubCell"/>
</dbReference>
<evidence type="ECO:0000256" key="1">
    <source>
        <dbReference type="ARBA" id="ARBA00005486"/>
    </source>
</evidence>